<dbReference type="RefSeq" id="XP_047765589.1">
    <property type="nucleotide sequence ID" value="XM_047910366.1"/>
</dbReference>
<accession>A0A9Q8PEY6</accession>
<proteinExistence type="predicted"/>
<evidence type="ECO:0000313" key="1">
    <source>
        <dbReference type="EMBL" id="UJO21223.1"/>
    </source>
</evidence>
<name>A0A9Q8PEY6_PASFU</name>
<gene>
    <name evidence="1" type="ORF">CLAFUR5_11218</name>
</gene>
<protein>
    <submittedName>
        <fullName evidence="1">Uncharacterized protein</fullName>
    </submittedName>
</protein>
<dbReference type="KEGG" id="ffu:CLAFUR5_11218"/>
<organism evidence="1 2">
    <name type="scientific">Passalora fulva</name>
    <name type="common">Tomato leaf mold</name>
    <name type="synonym">Cladosporium fulvum</name>
    <dbReference type="NCBI Taxonomy" id="5499"/>
    <lineage>
        <taxon>Eukaryota</taxon>
        <taxon>Fungi</taxon>
        <taxon>Dikarya</taxon>
        <taxon>Ascomycota</taxon>
        <taxon>Pezizomycotina</taxon>
        <taxon>Dothideomycetes</taxon>
        <taxon>Dothideomycetidae</taxon>
        <taxon>Mycosphaerellales</taxon>
        <taxon>Mycosphaerellaceae</taxon>
        <taxon>Fulvia</taxon>
    </lineage>
</organism>
<evidence type="ECO:0000313" key="2">
    <source>
        <dbReference type="Proteomes" id="UP000756132"/>
    </source>
</evidence>
<dbReference type="EMBL" id="CP090170">
    <property type="protein sequence ID" value="UJO21223.1"/>
    <property type="molecule type" value="Genomic_DNA"/>
</dbReference>
<keyword evidence="2" id="KW-1185">Reference proteome</keyword>
<sequence>MLGEELLWLAKVGEDGMPPELLTVAPELLLDRDEATEKPEDDMLNVLIPEDDIVSGTTELGGDTIDALGGGTVDLLDEIILDCVVTGPADELLVELGFVGTEDPDSDPAEADEVMSP</sequence>
<dbReference type="GeneID" id="71991096"/>
<dbReference type="Proteomes" id="UP000756132">
    <property type="component" value="Chromosome 8"/>
</dbReference>
<reference evidence="1" key="1">
    <citation type="submission" date="2021-12" db="EMBL/GenBank/DDBJ databases">
        <authorList>
            <person name="Zaccaron A."/>
            <person name="Stergiopoulos I."/>
        </authorList>
    </citation>
    <scope>NUCLEOTIDE SEQUENCE</scope>
    <source>
        <strain evidence="1">Race5_Kim</strain>
    </source>
</reference>
<reference evidence="1" key="2">
    <citation type="journal article" date="2022" name="Microb. Genom.">
        <title>A chromosome-scale genome assembly of the tomato pathogen Cladosporium fulvum reveals a compartmentalized genome architecture and the presence of a dispensable chromosome.</title>
        <authorList>
            <person name="Zaccaron A.Z."/>
            <person name="Chen L.H."/>
            <person name="Samaras A."/>
            <person name="Stergiopoulos I."/>
        </authorList>
    </citation>
    <scope>NUCLEOTIDE SEQUENCE</scope>
    <source>
        <strain evidence="1">Race5_Kim</strain>
    </source>
</reference>
<dbReference type="AlphaFoldDB" id="A0A9Q8PEY6"/>